<name>A0A0C2IID9_9PEZI</name>
<protein>
    <submittedName>
        <fullName evidence="2">Uncharacterized protein</fullName>
    </submittedName>
</protein>
<reference evidence="2 3" key="1">
    <citation type="journal article" date="2014" name="BMC Genomics">
        <title>Comparative genomics of the major fungal agents of human and animal Sporotrichosis: Sporothrix schenckii and Sporothrix brasiliensis.</title>
        <authorList>
            <person name="Teixeira M.M."/>
            <person name="de Almeida L.G."/>
            <person name="Kubitschek-Barreira P."/>
            <person name="Alves F.L."/>
            <person name="Kioshima E.S."/>
            <person name="Abadio A.K."/>
            <person name="Fernandes L."/>
            <person name="Derengowski L.S."/>
            <person name="Ferreira K.S."/>
            <person name="Souza R.C."/>
            <person name="Ruiz J.C."/>
            <person name="de Andrade N.C."/>
            <person name="Paes H.C."/>
            <person name="Nicola A.M."/>
            <person name="Albuquerque P."/>
            <person name="Gerber A.L."/>
            <person name="Martins V.P."/>
            <person name="Peconick L.D."/>
            <person name="Neto A.V."/>
            <person name="Chaucanez C.B."/>
            <person name="Silva P.A."/>
            <person name="Cunha O.L."/>
            <person name="de Oliveira F.F."/>
            <person name="dos Santos T.C."/>
            <person name="Barros A.L."/>
            <person name="Soares M.A."/>
            <person name="de Oliveira L.M."/>
            <person name="Marini M.M."/>
            <person name="Villalobos-Duno H."/>
            <person name="Cunha M.M."/>
            <person name="de Hoog S."/>
            <person name="da Silveira J.F."/>
            <person name="Henrissat B."/>
            <person name="Nino-Vega G.A."/>
            <person name="Cisalpino P.S."/>
            <person name="Mora-Montes H.M."/>
            <person name="Almeida S.R."/>
            <person name="Stajich J.E."/>
            <person name="Lopes-Bezerra L.M."/>
            <person name="Vasconcelos A.T."/>
            <person name="Felipe M.S."/>
        </authorList>
    </citation>
    <scope>NUCLEOTIDE SEQUENCE [LARGE SCALE GENOMIC DNA]</scope>
    <source>
        <strain evidence="2 3">5110</strain>
    </source>
</reference>
<proteinExistence type="predicted"/>
<comment type="caution">
    <text evidence="2">The sequence shown here is derived from an EMBL/GenBank/DDBJ whole genome shotgun (WGS) entry which is preliminary data.</text>
</comment>
<feature type="compositionally biased region" description="Polar residues" evidence="1">
    <location>
        <begin position="1"/>
        <end position="17"/>
    </location>
</feature>
<dbReference type="HOGENOM" id="CLU_180936_0_0_1"/>
<dbReference type="OrthoDB" id="5121433at2759"/>
<accession>A0A0C2IID9</accession>
<sequence>MDQDVTMTGAQPSSSAAPGTAQADPANGAANPLATWNTPKHREEVEAYKQRLTDQGFNASDYGDPLTTVRPLEKIYSRPFPEGAEARMRALIEKK</sequence>
<keyword evidence="3" id="KW-1185">Reference proteome</keyword>
<organism evidence="2 3">
    <name type="scientific">Sporothrix brasiliensis 5110</name>
    <dbReference type="NCBI Taxonomy" id="1398154"/>
    <lineage>
        <taxon>Eukaryota</taxon>
        <taxon>Fungi</taxon>
        <taxon>Dikarya</taxon>
        <taxon>Ascomycota</taxon>
        <taxon>Pezizomycotina</taxon>
        <taxon>Sordariomycetes</taxon>
        <taxon>Sordariomycetidae</taxon>
        <taxon>Ophiostomatales</taxon>
        <taxon>Ophiostomataceae</taxon>
        <taxon>Sporothrix</taxon>
    </lineage>
</organism>
<dbReference type="RefSeq" id="XP_040614755.1">
    <property type="nucleotide sequence ID" value="XM_040766995.1"/>
</dbReference>
<evidence type="ECO:0000256" key="1">
    <source>
        <dbReference type="SAM" id="MobiDB-lite"/>
    </source>
</evidence>
<gene>
    <name evidence="2" type="ORF">SPBR_08757</name>
</gene>
<dbReference type="AlphaFoldDB" id="A0A0C2IID9"/>
<feature type="region of interest" description="Disordered" evidence="1">
    <location>
        <begin position="1"/>
        <end position="40"/>
    </location>
</feature>
<dbReference type="VEuPathDB" id="FungiDB:SPBR_08757"/>
<evidence type="ECO:0000313" key="3">
    <source>
        <dbReference type="Proteomes" id="UP000031575"/>
    </source>
</evidence>
<dbReference type="Proteomes" id="UP000031575">
    <property type="component" value="Unassembled WGS sequence"/>
</dbReference>
<evidence type="ECO:0000313" key="2">
    <source>
        <dbReference type="EMBL" id="KIH86745.1"/>
    </source>
</evidence>
<dbReference type="GeneID" id="63681916"/>
<dbReference type="EMBL" id="AWTV01000011">
    <property type="protein sequence ID" value="KIH86745.1"/>
    <property type="molecule type" value="Genomic_DNA"/>
</dbReference>